<proteinExistence type="inferred from homology"/>
<evidence type="ECO:0000256" key="4">
    <source>
        <dbReference type="ARBA" id="ARBA00023067"/>
    </source>
</evidence>
<evidence type="ECO:0000256" key="5">
    <source>
        <dbReference type="ARBA" id="ARBA00023242"/>
    </source>
</evidence>
<accession>A0A2Z6MU90</accession>
<evidence type="ECO:0000256" key="6">
    <source>
        <dbReference type="ARBA" id="ARBA00030479"/>
    </source>
</evidence>
<evidence type="ECO:0000256" key="1">
    <source>
        <dbReference type="ARBA" id="ARBA00004123"/>
    </source>
</evidence>
<dbReference type="GO" id="GO:0003682">
    <property type="term" value="F:chromatin binding"/>
    <property type="evidence" value="ECO:0007669"/>
    <property type="project" value="TreeGrafter"/>
</dbReference>
<evidence type="ECO:0000259" key="10">
    <source>
        <dbReference type="Pfam" id="PF16869"/>
    </source>
</evidence>
<reference evidence="12" key="1">
    <citation type="journal article" date="2017" name="Front. Plant Sci.">
        <title>Climate Clever Clovers: New Paradigm to Reduce the Environmental Footprint of Ruminants by Breeding Low Methanogenic Forages Utilizing Haplotype Variation.</title>
        <authorList>
            <person name="Kaur P."/>
            <person name="Appels R."/>
            <person name="Bayer P.E."/>
            <person name="Keeble-Gagnere G."/>
            <person name="Wang J."/>
            <person name="Hirakawa H."/>
            <person name="Shirasawa K."/>
            <person name="Vercoe P."/>
            <person name="Stefanova K."/>
            <person name="Durmic Z."/>
            <person name="Nichols P."/>
            <person name="Revell C."/>
            <person name="Isobe S.N."/>
            <person name="Edwards D."/>
            <person name="Erskine W."/>
        </authorList>
    </citation>
    <scope>NUCLEOTIDE SEQUENCE [LARGE SCALE GENOMIC DNA]</scope>
    <source>
        <strain evidence="12">cv. Daliak</strain>
    </source>
</reference>
<feature type="region of interest" description="Disordered" evidence="7">
    <location>
        <begin position="220"/>
        <end position="311"/>
    </location>
</feature>
<feature type="region of interest" description="Disordered" evidence="7">
    <location>
        <begin position="594"/>
        <end position="748"/>
    </location>
</feature>
<dbReference type="InterPro" id="IPR009378">
    <property type="entry name" value="H2_N"/>
</dbReference>
<dbReference type="EMBL" id="DF973615">
    <property type="protein sequence ID" value="GAU36068.1"/>
    <property type="molecule type" value="Genomic_DNA"/>
</dbReference>
<evidence type="ECO:0000256" key="7">
    <source>
        <dbReference type="SAM" id="MobiDB-lite"/>
    </source>
</evidence>
<sequence>MTKDTPESSGGAFHTVHAERDLQSNWEVDLAKKLEEYLLKICSGEITGEDEGNIHVNFAEAALLLQGSIQVYSRKVEYLYNLVLRTLEFLSQKRQADQVDGESVQPEEAGPSAVADEENDQFWGFDDIPVDEKNSLDSSTGKDVNLDQFIKPPANLVVLEGDCLDTGGDGGELESYLLSTTDLYQDFILLDTSDAVAVHEFLKGQNAGATHCGTNRATSIRKSFLSPRRSGGSAHKSVAKSQRANSVFSPKNISFEDQNARPSSPTSAGFDSGNFGPNMDDGFDAPIDTDNSDEDDDDPWIPLNPHEPGNLRVKPFRKVKVSKKVRINVRPRVSMTTLFPLAKLHGPISPELTKMWEMRRCAHQRQKDSESSPPLYEKLRQSLINGENETDEPFLNTEDNNVNDDNEFDNGNSDFDMPGNDFMDEDLHPFNQEHGVDDVDAHADEAVDLEFPDSQTSLEDLCRSHLNALLASIAETEKQTEMAARVSTWKQRIEHNLEEQESHPPFDIRDYGERILDKLSLEESGSSVMPFSDLVTGQVKYDVSRSFSSLLQLVNNGEVDLQRHDVAGESFCYTSVYPFHVKLLKHHKKKEVAKQFGISKKRAKSPIKKPSPNGEKKTRREKSPTRKPSPKEDEKKKTRREKSPISSSSRNHRSTSLSSPINTRSSSRKHGPAGLSSPTNTGSSYRKHGPASLSSPTVTNSSSRKHGSTGLTSPTNCKFSVNLGKGSAMKFSPASKRRRRSPFIESVN</sequence>
<protein>
    <recommendedName>
        <fullName evidence="3">Condensin-2 complex subunit H2</fullName>
    </recommendedName>
    <alternativeName>
        <fullName evidence="6">Non-SMC condensin II complex subunit H2</fullName>
    </alternativeName>
</protein>
<feature type="domain" description="Condensin-2 complex subunit H2 C-terminal" evidence="9">
    <location>
        <begin position="457"/>
        <end position="591"/>
    </location>
</feature>
<dbReference type="PANTHER" id="PTHR14324:SF3">
    <property type="entry name" value="CONDENSIN-2 COMPLEX SUBUNIT H2"/>
    <property type="match status" value="1"/>
</dbReference>
<evidence type="ECO:0000256" key="2">
    <source>
        <dbReference type="ARBA" id="ARBA00007844"/>
    </source>
</evidence>
<evidence type="ECO:0000256" key="3">
    <source>
        <dbReference type="ARBA" id="ARBA00016903"/>
    </source>
</evidence>
<dbReference type="InterPro" id="IPR031719">
    <property type="entry name" value="H2_M"/>
</dbReference>
<dbReference type="Pfam" id="PF06278">
    <property type="entry name" value="CNDH2_N"/>
    <property type="match status" value="1"/>
</dbReference>
<organism evidence="11 12">
    <name type="scientific">Trifolium subterraneum</name>
    <name type="common">Subterranean clover</name>
    <dbReference type="NCBI Taxonomy" id="3900"/>
    <lineage>
        <taxon>Eukaryota</taxon>
        <taxon>Viridiplantae</taxon>
        <taxon>Streptophyta</taxon>
        <taxon>Embryophyta</taxon>
        <taxon>Tracheophyta</taxon>
        <taxon>Spermatophyta</taxon>
        <taxon>Magnoliopsida</taxon>
        <taxon>eudicotyledons</taxon>
        <taxon>Gunneridae</taxon>
        <taxon>Pentapetalae</taxon>
        <taxon>rosids</taxon>
        <taxon>fabids</taxon>
        <taxon>Fabales</taxon>
        <taxon>Fabaceae</taxon>
        <taxon>Papilionoideae</taxon>
        <taxon>50 kb inversion clade</taxon>
        <taxon>NPAAA clade</taxon>
        <taxon>Hologalegina</taxon>
        <taxon>IRL clade</taxon>
        <taxon>Trifolieae</taxon>
        <taxon>Trifolium</taxon>
    </lineage>
</organism>
<dbReference type="GO" id="GO:0000796">
    <property type="term" value="C:condensin complex"/>
    <property type="evidence" value="ECO:0007669"/>
    <property type="project" value="TreeGrafter"/>
</dbReference>
<comment type="similarity">
    <text evidence="2">Belongs to the CND2 H2 (condensin-2 subunit 2) family.</text>
</comment>
<dbReference type="InterPro" id="IPR031737">
    <property type="entry name" value="CNDH2_C"/>
</dbReference>
<feature type="domain" description="Condensin II complex subunit H2 middle" evidence="10">
    <location>
        <begin position="151"/>
        <end position="298"/>
    </location>
</feature>
<keyword evidence="5" id="KW-0539">Nucleus</keyword>
<name>A0A2Z6MU90_TRISU</name>
<dbReference type="GO" id="GO:0051306">
    <property type="term" value="P:mitotic sister chromatid separation"/>
    <property type="evidence" value="ECO:0007669"/>
    <property type="project" value="TreeGrafter"/>
</dbReference>
<keyword evidence="12" id="KW-1185">Reference proteome</keyword>
<dbReference type="Pfam" id="PF16869">
    <property type="entry name" value="CNDH2_M"/>
    <property type="match status" value="1"/>
</dbReference>
<feature type="domain" description="Condensin II complex subunit H2 N-terminal" evidence="8">
    <location>
        <begin position="14"/>
        <end position="129"/>
    </location>
</feature>
<dbReference type="AlphaFoldDB" id="A0A2Z6MU90"/>
<feature type="region of interest" description="Disordered" evidence="7">
    <location>
        <begin position="97"/>
        <end position="116"/>
    </location>
</feature>
<dbReference type="OrthoDB" id="10038475at2759"/>
<feature type="compositionally biased region" description="Polar residues" evidence="7">
    <location>
        <begin position="239"/>
        <end position="269"/>
    </location>
</feature>
<dbReference type="InterPro" id="IPR031739">
    <property type="entry name" value="Ncaph2"/>
</dbReference>
<dbReference type="PANTHER" id="PTHR14324">
    <property type="entry name" value="CONDENSIN-2 COMPLEX SUBUNIT H2"/>
    <property type="match status" value="1"/>
</dbReference>
<dbReference type="GO" id="GO:0010032">
    <property type="term" value="P:meiotic chromosome condensation"/>
    <property type="evidence" value="ECO:0007669"/>
    <property type="project" value="TreeGrafter"/>
</dbReference>
<feature type="compositionally biased region" description="Low complexity" evidence="7">
    <location>
        <begin position="692"/>
        <end position="702"/>
    </location>
</feature>
<feature type="compositionally biased region" description="Polar residues" evidence="7">
    <location>
        <begin position="709"/>
        <end position="719"/>
    </location>
</feature>
<comment type="subcellular location">
    <subcellularLocation>
        <location evidence="1">Nucleus</location>
    </subcellularLocation>
</comment>
<evidence type="ECO:0000313" key="11">
    <source>
        <dbReference type="EMBL" id="GAU36068.1"/>
    </source>
</evidence>
<keyword evidence="4" id="KW-0226">DNA condensation</keyword>
<dbReference type="GO" id="GO:0005634">
    <property type="term" value="C:nucleus"/>
    <property type="evidence" value="ECO:0007669"/>
    <property type="project" value="UniProtKB-SubCell"/>
</dbReference>
<feature type="compositionally biased region" description="Basic and acidic residues" evidence="7">
    <location>
        <begin position="614"/>
        <end position="636"/>
    </location>
</feature>
<feature type="compositionally biased region" description="Acidic residues" evidence="7">
    <location>
        <begin position="290"/>
        <end position="299"/>
    </location>
</feature>
<feature type="compositionally biased region" description="Low complexity" evidence="7">
    <location>
        <begin position="644"/>
        <end position="659"/>
    </location>
</feature>
<dbReference type="Pfam" id="PF16858">
    <property type="entry name" value="CNDH2_C"/>
    <property type="match status" value="1"/>
</dbReference>
<dbReference type="Proteomes" id="UP000242715">
    <property type="component" value="Unassembled WGS sequence"/>
</dbReference>
<evidence type="ECO:0000259" key="9">
    <source>
        <dbReference type="Pfam" id="PF16858"/>
    </source>
</evidence>
<evidence type="ECO:0000313" key="12">
    <source>
        <dbReference type="Proteomes" id="UP000242715"/>
    </source>
</evidence>
<evidence type="ECO:0000259" key="8">
    <source>
        <dbReference type="Pfam" id="PF06278"/>
    </source>
</evidence>
<gene>
    <name evidence="11" type="ORF">TSUD_320310</name>
</gene>